<evidence type="ECO:0000313" key="1">
    <source>
        <dbReference type="Proteomes" id="UP000515154"/>
    </source>
</evidence>
<dbReference type="RefSeq" id="XP_036362137.1">
    <property type="nucleotide sequence ID" value="XM_036506244.1"/>
</dbReference>
<accession>A0A7E6F5B0</accession>
<feature type="non-terminal residue" evidence="2">
    <location>
        <position position="156"/>
    </location>
</feature>
<protein>
    <submittedName>
        <fullName evidence="2">Uncharacterized protein LOC118765007</fullName>
    </submittedName>
</protein>
<dbReference type="Proteomes" id="UP000515154">
    <property type="component" value="Linkage group LG10"/>
</dbReference>
<evidence type="ECO:0000313" key="2">
    <source>
        <dbReference type="RefSeq" id="XP_036362137.1"/>
    </source>
</evidence>
<dbReference type="AlphaFoldDB" id="A0A7E6F5B0"/>
<proteinExistence type="predicted"/>
<dbReference type="KEGG" id="osn:118765007"/>
<organism evidence="1 2">
    <name type="scientific">Octopus sinensis</name>
    <name type="common">East Asian common octopus</name>
    <dbReference type="NCBI Taxonomy" id="2607531"/>
    <lineage>
        <taxon>Eukaryota</taxon>
        <taxon>Metazoa</taxon>
        <taxon>Spiralia</taxon>
        <taxon>Lophotrochozoa</taxon>
        <taxon>Mollusca</taxon>
        <taxon>Cephalopoda</taxon>
        <taxon>Coleoidea</taxon>
        <taxon>Octopodiformes</taxon>
        <taxon>Octopoda</taxon>
        <taxon>Incirrata</taxon>
        <taxon>Octopodidae</taxon>
        <taxon>Octopus</taxon>
    </lineage>
</organism>
<reference evidence="2" key="1">
    <citation type="submission" date="2025-08" db="UniProtKB">
        <authorList>
            <consortium name="RefSeq"/>
        </authorList>
    </citation>
    <scope>IDENTIFICATION</scope>
</reference>
<keyword evidence="1" id="KW-1185">Reference proteome</keyword>
<gene>
    <name evidence="2" type="primary">LOC118765007</name>
</gene>
<sequence length="156" mass="17589">MFQYCCPNQCSNYIENCQTMSCNSNQRPFCSTCKQYNVRGAEFSMAWPEGPLKCNPTCSWFNHNCWPGTCGKSHLARNCQCNQGFVVDKTNQNTKCELEKGPNLMACDFGIKSQYGDISNFRSSSGCHSEQDIFVKFIPNAISLQIESLLTLNVTM</sequence>
<name>A0A7E6F5B0_9MOLL</name>